<sequence>LPLAAAPERPPQPQAQGAGFVDEGRKRSVAPAAAAQGPEGGANIPAEEVALRRAAAEQETARRQASEAAVKAVTAMAALTIQAPPTPSEVTESQQRALTAGDGDELDEQYGEDDEEFLDAQEHLHSSEDEQHGTPSSDGTAG</sequence>
<feature type="compositionally biased region" description="Polar residues" evidence="1">
    <location>
        <begin position="88"/>
        <end position="97"/>
    </location>
</feature>
<feature type="non-terminal residue" evidence="2">
    <location>
        <position position="1"/>
    </location>
</feature>
<proteinExistence type="predicted"/>
<gene>
    <name evidence="2" type="ORF">Vretifemale_12188</name>
</gene>
<protein>
    <submittedName>
        <fullName evidence="2">Uncharacterized protein</fullName>
    </submittedName>
</protein>
<dbReference type="AlphaFoldDB" id="A0A8J4CQX0"/>
<keyword evidence="3" id="KW-1185">Reference proteome</keyword>
<organism evidence="2 3">
    <name type="scientific">Volvox reticuliferus</name>
    <dbReference type="NCBI Taxonomy" id="1737510"/>
    <lineage>
        <taxon>Eukaryota</taxon>
        <taxon>Viridiplantae</taxon>
        <taxon>Chlorophyta</taxon>
        <taxon>core chlorophytes</taxon>
        <taxon>Chlorophyceae</taxon>
        <taxon>CS clade</taxon>
        <taxon>Chlamydomonadales</taxon>
        <taxon>Volvocaceae</taxon>
        <taxon>Volvox</taxon>
    </lineage>
</organism>
<accession>A0A8J4CQX0</accession>
<feature type="region of interest" description="Disordered" evidence="1">
    <location>
        <begin position="80"/>
        <end position="142"/>
    </location>
</feature>
<evidence type="ECO:0000256" key="1">
    <source>
        <dbReference type="SAM" id="MobiDB-lite"/>
    </source>
</evidence>
<dbReference type="EMBL" id="BNCP01000026">
    <property type="protein sequence ID" value="GIL83363.1"/>
    <property type="molecule type" value="Genomic_DNA"/>
</dbReference>
<evidence type="ECO:0000313" key="3">
    <source>
        <dbReference type="Proteomes" id="UP000747110"/>
    </source>
</evidence>
<evidence type="ECO:0000313" key="2">
    <source>
        <dbReference type="EMBL" id="GIL83363.1"/>
    </source>
</evidence>
<reference evidence="2" key="1">
    <citation type="journal article" date="2021" name="Proc. Natl. Acad. Sci. U.S.A.">
        <title>Three genomes in the algal genus Volvox reveal the fate of a haploid sex-determining region after a transition to homothallism.</title>
        <authorList>
            <person name="Yamamoto K."/>
            <person name="Hamaji T."/>
            <person name="Kawai-Toyooka H."/>
            <person name="Matsuzaki R."/>
            <person name="Takahashi F."/>
            <person name="Nishimura Y."/>
            <person name="Kawachi M."/>
            <person name="Noguchi H."/>
            <person name="Minakuchi Y."/>
            <person name="Umen J.G."/>
            <person name="Toyoda A."/>
            <person name="Nozaki H."/>
        </authorList>
    </citation>
    <scope>NUCLEOTIDE SEQUENCE</scope>
    <source>
        <strain evidence="2">NIES-3786</strain>
    </source>
</reference>
<feature type="non-terminal residue" evidence="2">
    <location>
        <position position="142"/>
    </location>
</feature>
<feature type="region of interest" description="Disordered" evidence="1">
    <location>
        <begin position="1"/>
        <end position="44"/>
    </location>
</feature>
<dbReference type="Proteomes" id="UP000747110">
    <property type="component" value="Unassembled WGS sequence"/>
</dbReference>
<feature type="compositionally biased region" description="Acidic residues" evidence="1">
    <location>
        <begin position="102"/>
        <end position="119"/>
    </location>
</feature>
<name>A0A8J4CQX0_9CHLO</name>
<feature type="compositionally biased region" description="Basic and acidic residues" evidence="1">
    <location>
        <begin position="120"/>
        <end position="132"/>
    </location>
</feature>
<comment type="caution">
    <text evidence="2">The sequence shown here is derived from an EMBL/GenBank/DDBJ whole genome shotgun (WGS) entry which is preliminary data.</text>
</comment>
<feature type="compositionally biased region" description="Polar residues" evidence="1">
    <location>
        <begin position="133"/>
        <end position="142"/>
    </location>
</feature>